<dbReference type="InterPro" id="IPR023365">
    <property type="entry name" value="Sortase_dom-sf"/>
</dbReference>
<keyword evidence="2" id="KW-0472">Membrane</keyword>
<evidence type="ECO:0000313" key="4">
    <source>
        <dbReference type="Proteomes" id="UP001595823"/>
    </source>
</evidence>
<accession>A0ABV8U229</accession>
<dbReference type="InterPro" id="IPR005754">
    <property type="entry name" value="Sortase"/>
</dbReference>
<gene>
    <name evidence="3" type="ORF">ACFPET_15665</name>
</gene>
<keyword evidence="1" id="KW-0378">Hydrolase</keyword>
<dbReference type="Pfam" id="PF04203">
    <property type="entry name" value="Sortase"/>
    <property type="match status" value="1"/>
</dbReference>
<dbReference type="InterPro" id="IPR042001">
    <property type="entry name" value="Sortase_F"/>
</dbReference>
<dbReference type="EMBL" id="JBHSDK010000021">
    <property type="protein sequence ID" value="MFC4336641.1"/>
    <property type="molecule type" value="Genomic_DNA"/>
</dbReference>
<name>A0ABV8U229_9ACTN</name>
<protein>
    <submittedName>
        <fullName evidence="3">Class F sortase</fullName>
    </submittedName>
</protein>
<sequence>MGVKRVGGRRGGGSRAGALIVAVSLVAMGLFAVVRNVDLSGPEWGIDRPRDQAMSQEELEEHVAKGKDLTLPPSTPKRIAIDSIGVDAEVGRVGLDRHGNIGAPPLFRSNQTAWFNKSSYPGAEGISVVVGHVDSERRGPAVFYDLRHLDVGDTVSVDRRDGTEASFTVTEIASYPKESFPYEEVFEPGPGSEIRLITCGGAFDYDADSYVENTVVYGVLTGAELRSGALSAGVTAW</sequence>
<feature type="transmembrane region" description="Helical" evidence="2">
    <location>
        <begin position="12"/>
        <end position="34"/>
    </location>
</feature>
<organism evidence="3 4">
    <name type="scientific">Salininema proteolyticum</name>
    <dbReference type="NCBI Taxonomy" id="1607685"/>
    <lineage>
        <taxon>Bacteria</taxon>
        <taxon>Bacillati</taxon>
        <taxon>Actinomycetota</taxon>
        <taxon>Actinomycetes</taxon>
        <taxon>Glycomycetales</taxon>
        <taxon>Glycomycetaceae</taxon>
        <taxon>Salininema</taxon>
    </lineage>
</organism>
<comment type="caution">
    <text evidence="3">The sequence shown here is derived from an EMBL/GenBank/DDBJ whole genome shotgun (WGS) entry which is preliminary data.</text>
</comment>
<proteinExistence type="predicted"/>
<evidence type="ECO:0000256" key="2">
    <source>
        <dbReference type="SAM" id="Phobius"/>
    </source>
</evidence>
<keyword evidence="2" id="KW-0812">Transmembrane</keyword>
<dbReference type="RefSeq" id="WP_380622768.1">
    <property type="nucleotide sequence ID" value="NZ_JBHSDK010000021.1"/>
</dbReference>
<dbReference type="Proteomes" id="UP001595823">
    <property type="component" value="Unassembled WGS sequence"/>
</dbReference>
<evidence type="ECO:0000313" key="3">
    <source>
        <dbReference type="EMBL" id="MFC4336641.1"/>
    </source>
</evidence>
<dbReference type="SUPFAM" id="SSF63817">
    <property type="entry name" value="Sortase"/>
    <property type="match status" value="1"/>
</dbReference>
<dbReference type="CDD" id="cd05829">
    <property type="entry name" value="Sortase_F"/>
    <property type="match status" value="1"/>
</dbReference>
<dbReference type="NCBIfam" id="NF033748">
    <property type="entry name" value="class_F_sortase"/>
    <property type="match status" value="1"/>
</dbReference>
<dbReference type="Gene3D" id="2.40.260.10">
    <property type="entry name" value="Sortase"/>
    <property type="match status" value="1"/>
</dbReference>
<evidence type="ECO:0000256" key="1">
    <source>
        <dbReference type="ARBA" id="ARBA00022801"/>
    </source>
</evidence>
<reference evidence="4" key="1">
    <citation type="journal article" date="2019" name="Int. J. Syst. Evol. Microbiol.">
        <title>The Global Catalogue of Microorganisms (GCM) 10K type strain sequencing project: providing services to taxonomists for standard genome sequencing and annotation.</title>
        <authorList>
            <consortium name="The Broad Institute Genomics Platform"/>
            <consortium name="The Broad Institute Genome Sequencing Center for Infectious Disease"/>
            <person name="Wu L."/>
            <person name="Ma J."/>
        </authorList>
    </citation>
    <scope>NUCLEOTIDE SEQUENCE [LARGE SCALE GENOMIC DNA]</scope>
    <source>
        <strain evidence="4">IBRC-M 10908</strain>
    </source>
</reference>
<keyword evidence="4" id="KW-1185">Reference proteome</keyword>
<keyword evidence="2" id="KW-1133">Transmembrane helix</keyword>